<proteinExistence type="predicted"/>
<accession>A0A0F9LU03</accession>
<gene>
    <name evidence="1" type="ORF">LCGC14_1155990</name>
</gene>
<reference evidence="1" key="1">
    <citation type="journal article" date="2015" name="Nature">
        <title>Complex archaea that bridge the gap between prokaryotes and eukaryotes.</title>
        <authorList>
            <person name="Spang A."/>
            <person name="Saw J.H."/>
            <person name="Jorgensen S.L."/>
            <person name="Zaremba-Niedzwiedzka K."/>
            <person name="Martijn J."/>
            <person name="Lind A.E."/>
            <person name="van Eijk R."/>
            <person name="Schleper C."/>
            <person name="Guy L."/>
            <person name="Ettema T.J."/>
        </authorList>
    </citation>
    <scope>NUCLEOTIDE SEQUENCE</scope>
</reference>
<dbReference type="AlphaFoldDB" id="A0A0F9LU03"/>
<comment type="caution">
    <text evidence="1">The sequence shown here is derived from an EMBL/GenBank/DDBJ whole genome shotgun (WGS) entry which is preliminary data.</text>
</comment>
<sequence length="304" mass="31868">VLNGDELGRIRFQADDGVDYNTNAAEISAEVDGTPGFNDMPGRLLFSTTADGASSVTERMRIDSTGAVTITSNSFTFGANAASNPTLTFDADTDETIIYDAITDNRFEISDDWFVTGDVDGTTIGGITSANLVDKSAAEAITGAWDFGGATSLELPNGAAGTVDAAGEITVDTTDDQLVYFGGAERVITYHESISFTLETPADVDNWLLGKRQDAITITDIHCIVDPADAGESVVIDVQERDATADNPATVDATITCDNDGAEDDGALANGTIDAGDWWSIDIGAVTGTVTQVAVSIYFTVDRE</sequence>
<name>A0A0F9LU03_9ZZZZ</name>
<organism evidence="1">
    <name type="scientific">marine sediment metagenome</name>
    <dbReference type="NCBI Taxonomy" id="412755"/>
    <lineage>
        <taxon>unclassified sequences</taxon>
        <taxon>metagenomes</taxon>
        <taxon>ecological metagenomes</taxon>
    </lineage>
</organism>
<protein>
    <submittedName>
        <fullName evidence="1">Uncharacterized protein</fullName>
    </submittedName>
</protein>
<feature type="non-terminal residue" evidence="1">
    <location>
        <position position="1"/>
    </location>
</feature>
<dbReference type="EMBL" id="LAZR01005595">
    <property type="protein sequence ID" value="KKM98639.1"/>
    <property type="molecule type" value="Genomic_DNA"/>
</dbReference>
<evidence type="ECO:0000313" key="1">
    <source>
        <dbReference type="EMBL" id="KKM98639.1"/>
    </source>
</evidence>